<evidence type="ECO:0000256" key="3">
    <source>
        <dbReference type="ARBA" id="ARBA00022989"/>
    </source>
</evidence>
<dbReference type="PANTHER" id="PTHR24238">
    <property type="entry name" value="G-PROTEIN COUPLED RECEPTOR"/>
    <property type="match status" value="1"/>
</dbReference>
<dbReference type="Gene3D" id="1.20.1070.10">
    <property type="entry name" value="Rhodopsin 7-helix transmembrane proteins"/>
    <property type="match status" value="1"/>
</dbReference>
<keyword evidence="2 9" id="KW-0812">Transmembrane</keyword>
<feature type="compositionally biased region" description="Low complexity" evidence="8">
    <location>
        <begin position="357"/>
        <end position="368"/>
    </location>
</feature>
<name>A0A8B8B991_CRAVI</name>
<dbReference type="KEGG" id="cvn:111108252"/>
<gene>
    <name evidence="12 13" type="primary">LOC111108252</name>
</gene>
<evidence type="ECO:0000256" key="9">
    <source>
        <dbReference type="SAM" id="Phobius"/>
    </source>
</evidence>
<protein>
    <submittedName>
        <fullName evidence="12 13">Neuropeptide CCHamide-1 receptor-like</fullName>
    </submittedName>
</protein>
<dbReference type="Proteomes" id="UP000694844">
    <property type="component" value="Chromosome 8"/>
</dbReference>
<sequence>MDKEKPSDIAVIVRCVVAVSAAVVSVIGSLMVLGTLIFVKYPKIPLFVVIGSLAIADICRVVSEVPLYVIQWTYDGDLVTAAYCKASVYISESSIFVSAFCVAVLSIARLLLLTDRGRSRKFVNGTYFGCLTIWIVTLATNIPNIISSTKDESSNYCIEENSDIGVSHEVKLWLYVTFSFFFQLILVIAIYLWTYILSKKYFSESYSRKERRLSWMVNIIIVTFFIFKFPYIVVKLYEFYTSRKVKDLLAMFTTGEIALDDLTSHEDVLRFVTMDEILRITECVSLLDLGIRPFIYYKLSYYFSNSFDRVINCNKYNQDNRNIRVVARRRRNDTENTTCTTITIDTARTPLNDDISEGGSSENGSINGSHREGSFTEYRFEDSALNDEFYDGSYCENLYDIHADKRDYCDDDVRVRETNFLCDDSRRVQSAIVLCTNRQEDDPQSSQSTNSRPLCHSTDGVVFET</sequence>
<evidence type="ECO:0000256" key="4">
    <source>
        <dbReference type="ARBA" id="ARBA00023040"/>
    </source>
</evidence>
<keyword evidence="6" id="KW-0675">Receptor</keyword>
<dbReference type="CDD" id="cd00637">
    <property type="entry name" value="7tm_classA_rhodopsin-like"/>
    <property type="match status" value="1"/>
</dbReference>
<evidence type="ECO:0000256" key="7">
    <source>
        <dbReference type="ARBA" id="ARBA00023224"/>
    </source>
</evidence>
<evidence type="ECO:0000256" key="1">
    <source>
        <dbReference type="ARBA" id="ARBA00004141"/>
    </source>
</evidence>
<dbReference type="OrthoDB" id="6142583at2759"/>
<evidence type="ECO:0000313" key="12">
    <source>
        <dbReference type="RefSeq" id="XP_022299723.1"/>
    </source>
</evidence>
<dbReference type="GO" id="GO:0016020">
    <property type="term" value="C:membrane"/>
    <property type="evidence" value="ECO:0007669"/>
    <property type="project" value="UniProtKB-SubCell"/>
</dbReference>
<keyword evidence="3 9" id="KW-1133">Transmembrane helix</keyword>
<feature type="transmembrane region" description="Helical" evidence="9">
    <location>
        <begin position="125"/>
        <end position="146"/>
    </location>
</feature>
<reference evidence="12 13" key="1">
    <citation type="submission" date="2025-04" db="UniProtKB">
        <authorList>
            <consortium name="RefSeq"/>
        </authorList>
    </citation>
    <scope>IDENTIFICATION</scope>
    <source>
        <tissue evidence="12 13">Whole sample</tissue>
    </source>
</reference>
<evidence type="ECO:0000313" key="13">
    <source>
        <dbReference type="RefSeq" id="XP_022299724.1"/>
    </source>
</evidence>
<evidence type="ECO:0000256" key="8">
    <source>
        <dbReference type="SAM" id="MobiDB-lite"/>
    </source>
</evidence>
<feature type="domain" description="G-protein coupled receptors family 1 profile" evidence="10">
    <location>
        <begin position="28"/>
        <end position="296"/>
    </location>
</feature>
<feature type="region of interest" description="Disordered" evidence="8">
    <location>
        <begin position="350"/>
        <end position="372"/>
    </location>
</feature>
<evidence type="ECO:0000259" key="10">
    <source>
        <dbReference type="PROSITE" id="PS50262"/>
    </source>
</evidence>
<feature type="region of interest" description="Disordered" evidence="8">
    <location>
        <begin position="438"/>
        <end position="465"/>
    </location>
</feature>
<feature type="transmembrane region" description="Helical" evidence="9">
    <location>
        <begin position="215"/>
        <end position="234"/>
    </location>
</feature>
<keyword evidence="5 9" id="KW-0472">Membrane</keyword>
<dbReference type="GeneID" id="111108252"/>
<organism evidence="11 12">
    <name type="scientific">Crassostrea virginica</name>
    <name type="common">Eastern oyster</name>
    <dbReference type="NCBI Taxonomy" id="6565"/>
    <lineage>
        <taxon>Eukaryota</taxon>
        <taxon>Metazoa</taxon>
        <taxon>Spiralia</taxon>
        <taxon>Lophotrochozoa</taxon>
        <taxon>Mollusca</taxon>
        <taxon>Bivalvia</taxon>
        <taxon>Autobranchia</taxon>
        <taxon>Pteriomorphia</taxon>
        <taxon>Ostreida</taxon>
        <taxon>Ostreoidea</taxon>
        <taxon>Ostreidae</taxon>
        <taxon>Crassostrea</taxon>
    </lineage>
</organism>
<keyword evidence="7" id="KW-0807">Transducer</keyword>
<keyword evidence="11" id="KW-1185">Reference proteome</keyword>
<evidence type="ECO:0000313" key="11">
    <source>
        <dbReference type="Proteomes" id="UP000694844"/>
    </source>
</evidence>
<feature type="transmembrane region" description="Helical" evidence="9">
    <location>
        <begin position="172"/>
        <end position="194"/>
    </location>
</feature>
<comment type="subcellular location">
    <subcellularLocation>
        <location evidence="1">Membrane</location>
        <topology evidence="1">Multi-pass membrane protein</topology>
    </subcellularLocation>
</comment>
<dbReference type="InterPro" id="IPR000276">
    <property type="entry name" value="GPCR_Rhodpsn"/>
</dbReference>
<feature type="transmembrane region" description="Helical" evidence="9">
    <location>
        <begin position="12"/>
        <end position="39"/>
    </location>
</feature>
<dbReference type="InterPro" id="IPR017452">
    <property type="entry name" value="GPCR_Rhodpsn_7TM"/>
</dbReference>
<feature type="transmembrane region" description="Helical" evidence="9">
    <location>
        <begin position="95"/>
        <end position="113"/>
    </location>
</feature>
<evidence type="ECO:0000256" key="6">
    <source>
        <dbReference type="ARBA" id="ARBA00023170"/>
    </source>
</evidence>
<evidence type="ECO:0000256" key="2">
    <source>
        <dbReference type="ARBA" id="ARBA00022692"/>
    </source>
</evidence>
<dbReference type="RefSeq" id="XP_022299724.1">
    <property type="nucleotide sequence ID" value="XM_022444016.1"/>
</dbReference>
<accession>A0A8B8B991</accession>
<dbReference type="SUPFAM" id="SSF81321">
    <property type="entry name" value="Family A G protein-coupled receptor-like"/>
    <property type="match status" value="1"/>
</dbReference>
<keyword evidence="4" id="KW-0297">G-protein coupled receptor</keyword>
<dbReference type="Pfam" id="PF00001">
    <property type="entry name" value="7tm_1"/>
    <property type="match status" value="1"/>
</dbReference>
<dbReference type="RefSeq" id="XP_022299723.1">
    <property type="nucleotide sequence ID" value="XM_022444015.1"/>
</dbReference>
<dbReference type="GO" id="GO:0004930">
    <property type="term" value="F:G protein-coupled receptor activity"/>
    <property type="evidence" value="ECO:0007669"/>
    <property type="project" value="UniProtKB-KW"/>
</dbReference>
<dbReference type="AlphaFoldDB" id="A0A8B8B991"/>
<proteinExistence type="predicted"/>
<dbReference type="PRINTS" id="PR00237">
    <property type="entry name" value="GPCRRHODOPSN"/>
</dbReference>
<dbReference type="PROSITE" id="PS50262">
    <property type="entry name" value="G_PROTEIN_RECEP_F1_2"/>
    <property type="match status" value="1"/>
</dbReference>
<evidence type="ECO:0000256" key="5">
    <source>
        <dbReference type="ARBA" id="ARBA00023136"/>
    </source>
</evidence>